<evidence type="ECO:0000256" key="5">
    <source>
        <dbReference type="ARBA" id="ARBA00023136"/>
    </source>
</evidence>
<feature type="region of interest" description="Disordered" evidence="6">
    <location>
        <begin position="37"/>
        <end position="58"/>
    </location>
</feature>
<evidence type="ECO:0000256" key="7">
    <source>
        <dbReference type="SAM" id="Phobius"/>
    </source>
</evidence>
<reference evidence="10" key="2">
    <citation type="submission" date="2009-11" db="EMBL/GenBank/DDBJ databases">
        <title>The Genome Sequence of Allomyces macrogynus strain ATCC 38327.</title>
        <authorList>
            <consortium name="The Broad Institute Genome Sequencing Platform"/>
            <person name="Russ C."/>
            <person name="Cuomo C."/>
            <person name="Shea T."/>
            <person name="Young S.K."/>
            <person name="Zeng Q."/>
            <person name="Koehrsen M."/>
            <person name="Haas B."/>
            <person name="Borodovsky M."/>
            <person name="Guigo R."/>
            <person name="Alvarado L."/>
            <person name="Berlin A."/>
            <person name="Borenstein D."/>
            <person name="Chen Z."/>
            <person name="Engels R."/>
            <person name="Freedman E."/>
            <person name="Gellesch M."/>
            <person name="Goldberg J."/>
            <person name="Griggs A."/>
            <person name="Gujja S."/>
            <person name="Heiman D."/>
            <person name="Hepburn T."/>
            <person name="Howarth C."/>
            <person name="Jen D."/>
            <person name="Larson L."/>
            <person name="Lewis B."/>
            <person name="Mehta T."/>
            <person name="Park D."/>
            <person name="Pearson M."/>
            <person name="Roberts A."/>
            <person name="Saif S."/>
            <person name="Shenoy N."/>
            <person name="Sisk P."/>
            <person name="Stolte C."/>
            <person name="Sykes S."/>
            <person name="Walk T."/>
            <person name="White J."/>
            <person name="Yandava C."/>
            <person name="Burger G."/>
            <person name="Gray M.W."/>
            <person name="Holland P.W.H."/>
            <person name="King N."/>
            <person name="Lang F.B.F."/>
            <person name="Roger A.J."/>
            <person name="Ruiz-Trillo I."/>
            <person name="Lander E."/>
            <person name="Nusbaum C."/>
        </authorList>
    </citation>
    <scope>NUCLEOTIDE SEQUENCE [LARGE SCALE GENOMIC DNA]</scope>
    <source>
        <strain evidence="10">ATCC 38327</strain>
    </source>
</reference>
<dbReference type="InterPro" id="IPR050930">
    <property type="entry name" value="MFS_Vesicular_Transporter"/>
</dbReference>
<feature type="transmembrane region" description="Helical" evidence="7">
    <location>
        <begin position="338"/>
        <end position="359"/>
    </location>
</feature>
<dbReference type="Pfam" id="PF07690">
    <property type="entry name" value="MFS_1"/>
    <property type="match status" value="1"/>
</dbReference>
<dbReference type="OMA" id="WVIIVAR"/>
<dbReference type="Gene3D" id="1.20.1250.20">
    <property type="entry name" value="MFS general substrate transporter like domains"/>
    <property type="match status" value="2"/>
</dbReference>
<feature type="transmembrane region" description="Helical" evidence="7">
    <location>
        <begin position="195"/>
        <end position="215"/>
    </location>
</feature>
<feature type="transmembrane region" description="Helical" evidence="7">
    <location>
        <begin position="140"/>
        <end position="161"/>
    </location>
</feature>
<dbReference type="eggNOG" id="KOG3764">
    <property type="taxonomic scope" value="Eukaryota"/>
</dbReference>
<dbReference type="EMBL" id="GG745335">
    <property type="protein sequence ID" value="KNE59696.1"/>
    <property type="molecule type" value="Genomic_DNA"/>
</dbReference>
<dbReference type="STRING" id="578462.A0A0L0SB29"/>
<feature type="transmembrane region" description="Helical" evidence="7">
    <location>
        <begin position="300"/>
        <end position="318"/>
    </location>
</feature>
<dbReference type="OrthoDB" id="5086884at2759"/>
<feature type="transmembrane region" description="Helical" evidence="7">
    <location>
        <begin position="108"/>
        <end position="128"/>
    </location>
</feature>
<accession>A0A0L0SB29</accession>
<dbReference type="GO" id="GO:0022857">
    <property type="term" value="F:transmembrane transporter activity"/>
    <property type="evidence" value="ECO:0007669"/>
    <property type="project" value="InterPro"/>
</dbReference>
<evidence type="ECO:0000256" key="1">
    <source>
        <dbReference type="ARBA" id="ARBA00004141"/>
    </source>
</evidence>
<feature type="transmembrane region" description="Helical" evidence="7">
    <location>
        <begin position="227"/>
        <end position="245"/>
    </location>
</feature>
<dbReference type="Proteomes" id="UP000054350">
    <property type="component" value="Unassembled WGS sequence"/>
</dbReference>
<proteinExistence type="predicted"/>
<feature type="transmembrane region" description="Helical" evidence="7">
    <location>
        <begin position="366"/>
        <end position="386"/>
    </location>
</feature>
<reference evidence="9 10" key="1">
    <citation type="submission" date="2009-11" db="EMBL/GenBank/DDBJ databases">
        <title>Annotation of Allomyces macrogynus ATCC 38327.</title>
        <authorList>
            <consortium name="The Broad Institute Genome Sequencing Platform"/>
            <person name="Russ C."/>
            <person name="Cuomo C."/>
            <person name="Burger G."/>
            <person name="Gray M.W."/>
            <person name="Holland P.W.H."/>
            <person name="King N."/>
            <person name="Lang F.B.F."/>
            <person name="Roger A.J."/>
            <person name="Ruiz-Trillo I."/>
            <person name="Young S.K."/>
            <person name="Zeng Q."/>
            <person name="Gargeya S."/>
            <person name="Fitzgerald M."/>
            <person name="Haas B."/>
            <person name="Abouelleil A."/>
            <person name="Alvarado L."/>
            <person name="Arachchi H.M."/>
            <person name="Berlin A."/>
            <person name="Chapman S.B."/>
            <person name="Gearin G."/>
            <person name="Goldberg J."/>
            <person name="Griggs A."/>
            <person name="Gujja S."/>
            <person name="Hansen M."/>
            <person name="Heiman D."/>
            <person name="Howarth C."/>
            <person name="Larimer J."/>
            <person name="Lui A."/>
            <person name="MacDonald P.J.P."/>
            <person name="McCowen C."/>
            <person name="Montmayeur A."/>
            <person name="Murphy C."/>
            <person name="Neiman D."/>
            <person name="Pearson M."/>
            <person name="Priest M."/>
            <person name="Roberts A."/>
            <person name="Saif S."/>
            <person name="Shea T."/>
            <person name="Sisk P."/>
            <person name="Stolte C."/>
            <person name="Sykes S."/>
            <person name="Wortman J."/>
            <person name="Nusbaum C."/>
            <person name="Birren B."/>
        </authorList>
    </citation>
    <scope>NUCLEOTIDE SEQUENCE [LARGE SCALE GENOMIC DNA]</scope>
    <source>
        <strain evidence="9 10">ATCC 38327</strain>
    </source>
</reference>
<feature type="transmembrane region" description="Helical" evidence="7">
    <location>
        <begin position="167"/>
        <end position="188"/>
    </location>
</feature>
<feature type="transmembrane region" description="Helical" evidence="7">
    <location>
        <begin position="423"/>
        <end position="446"/>
    </location>
</feature>
<protein>
    <recommendedName>
        <fullName evidence="8">Major facilitator superfamily (MFS) profile domain-containing protein</fullName>
    </recommendedName>
</protein>
<comment type="subcellular location">
    <subcellularLocation>
        <location evidence="1">Membrane</location>
        <topology evidence="1">Multi-pass membrane protein</topology>
    </subcellularLocation>
</comment>
<sequence length="488" mass="52413">MRTRTATDMSTDGSLESRSSSLERLAPLVAPVSIDPTLVNGASTTDDATACPDDEDDAVPRPLRSRPWVIVAMVTLVIFVDALIYSGVVPILPYIVREQLQLKPEYTGYLVGAFAASLLIATPIFGIVSDRARDRKWPIVVSLAALAAASLLFLLCTQYWHYLLVRLIQGFAAAGNWTVGLALVADVFPANQLGASMGIVMSGLSAGNLLGPSLGGTLFDHLGQKTPYYLFAALTFLVLLFRLFVDERPAMIAKKRVHRRRESESTLVARTETKEERESMVEGAKDDVNPSIMALLREPAIWVNCVAVVAMSSINIGLEPVLPPYLTETFGTTVAENGYLFLPIGVPNIFLGPIVGYLCDRYSSHLIMIVGLALVAICVPLITLPTTMGACIAVLIVFGCVFAVPLTPVLPDMGSVVERKYSGASGIVYGLFNVSFAVALFIGPIISSQLYSVGGLLLPMGIFSGIAIAIMILYCCMRSADVRIVLAC</sequence>
<evidence type="ECO:0000256" key="3">
    <source>
        <dbReference type="ARBA" id="ARBA00022692"/>
    </source>
</evidence>
<dbReference type="GO" id="GO:0016020">
    <property type="term" value="C:membrane"/>
    <property type="evidence" value="ECO:0007669"/>
    <property type="project" value="UniProtKB-SubCell"/>
</dbReference>
<feature type="domain" description="Major facilitator superfamily (MFS) profile" evidence="8">
    <location>
        <begin position="70"/>
        <end position="479"/>
    </location>
</feature>
<keyword evidence="4 7" id="KW-1133">Transmembrane helix</keyword>
<keyword evidence="10" id="KW-1185">Reference proteome</keyword>
<keyword evidence="5 7" id="KW-0472">Membrane</keyword>
<evidence type="ECO:0000259" key="8">
    <source>
        <dbReference type="PROSITE" id="PS50850"/>
    </source>
</evidence>
<name>A0A0L0SB29_ALLM3</name>
<keyword evidence="3 7" id="KW-0812">Transmembrane</keyword>
<evidence type="ECO:0000313" key="9">
    <source>
        <dbReference type="EMBL" id="KNE59696.1"/>
    </source>
</evidence>
<evidence type="ECO:0000256" key="2">
    <source>
        <dbReference type="ARBA" id="ARBA00022448"/>
    </source>
</evidence>
<evidence type="ECO:0000313" key="10">
    <source>
        <dbReference type="Proteomes" id="UP000054350"/>
    </source>
</evidence>
<organism evidence="9 10">
    <name type="scientific">Allomyces macrogynus (strain ATCC 38327)</name>
    <name type="common">Allomyces javanicus var. macrogynus</name>
    <dbReference type="NCBI Taxonomy" id="578462"/>
    <lineage>
        <taxon>Eukaryota</taxon>
        <taxon>Fungi</taxon>
        <taxon>Fungi incertae sedis</taxon>
        <taxon>Blastocladiomycota</taxon>
        <taxon>Blastocladiomycetes</taxon>
        <taxon>Blastocladiales</taxon>
        <taxon>Blastocladiaceae</taxon>
        <taxon>Allomyces</taxon>
    </lineage>
</organism>
<dbReference type="InterPro" id="IPR020846">
    <property type="entry name" value="MFS_dom"/>
</dbReference>
<dbReference type="PANTHER" id="PTHR23506:SF23">
    <property type="entry name" value="GH10249P"/>
    <property type="match status" value="1"/>
</dbReference>
<dbReference type="SUPFAM" id="SSF103473">
    <property type="entry name" value="MFS general substrate transporter"/>
    <property type="match status" value="1"/>
</dbReference>
<evidence type="ECO:0000256" key="4">
    <source>
        <dbReference type="ARBA" id="ARBA00022989"/>
    </source>
</evidence>
<feature type="transmembrane region" description="Helical" evidence="7">
    <location>
        <begin position="392"/>
        <end position="411"/>
    </location>
</feature>
<dbReference type="InterPro" id="IPR036259">
    <property type="entry name" value="MFS_trans_sf"/>
</dbReference>
<dbReference type="PANTHER" id="PTHR23506">
    <property type="entry name" value="GH10249P"/>
    <property type="match status" value="1"/>
</dbReference>
<feature type="compositionally biased region" description="Polar residues" evidence="6">
    <location>
        <begin position="1"/>
        <end position="13"/>
    </location>
</feature>
<keyword evidence="2" id="KW-0813">Transport</keyword>
<dbReference type="InterPro" id="IPR011701">
    <property type="entry name" value="MFS"/>
</dbReference>
<feature type="transmembrane region" description="Helical" evidence="7">
    <location>
        <begin position="68"/>
        <end position="96"/>
    </location>
</feature>
<dbReference type="PROSITE" id="PS50850">
    <property type="entry name" value="MFS"/>
    <property type="match status" value="1"/>
</dbReference>
<feature type="transmembrane region" description="Helical" evidence="7">
    <location>
        <begin position="452"/>
        <end position="476"/>
    </location>
</feature>
<dbReference type="VEuPathDB" id="FungiDB:AMAG_05159"/>
<feature type="region of interest" description="Disordered" evidence="6">
    <location>
        <begin position="1"/>
        <end position="20"/>
    </location>
</feature>
<evidence type="ECO:0000256" key="6">
    <source>
        <dbReference type="SAM" id="MobiDB-lite"/>
    </source>
</evidence>
<dbReference type="CDD" id="cd17325">
    <property type="entry name" value="MFS_MdtG_SLC18_like"/>
    <property type="match status" value="1"/>
</dbReference>
<dbReference type="AlphaFoldDB" id="A0A0L0SB29"/>
<gene>
    <name evidence="9" type="ORF">AMAG_05159</name>
</gene>